<reference evidence="1" key="1">
    <citation type="submission" date="2020-02" db="EMBL/GenBank/DDBJ databases">
        <authorList>
            <person name="Scholz U."/>
            <person name="Mascher M."/>
            <person name="Fiebig A."/>
        </authorList>
    </citation>
    <scope>NUCLEOTIDE SEQUENCE</scope>
</reference>
<name>A0A7I8K546_SPIIN</name>
<sequence>MSFDARSSKNKVKIPLANGWCEVTLRTLTSVSGGPASFNVRIENGPADTKMEFLVTHKWKLMAERVIDERDLTVPFHSVNFFSLLQADMGNRDNTLAEPFRVLNARLLSLPEPFPDAAGRQIRSDVTTFLNDAINKAGFLEHKAMWAALTVEVVTEVAYDEENDSHRLMVRKPRGDDVEEGGGASVDAVAPAPTVRGFSRRLDTLAAQ</sequence>
<evidence type="ECO:0000313" key="1">
    <source>
        <dbReference type="EMBL" id="CAA7392351.1"/>
    </source>
</evidence>
<dbReference type="AlphaFoldDB" id="A0A7I8K546"/>
<accession>A0A7I8K546</accession>
<organism evidence="1 2">
    <name type="scientific">Spirodela intermedia</name>
    <name type="common">Intermediate duckweed</name>
    <dbReference type="NCBI Taxonomy" id="51605"/>
    <lineage>
        <taxon>Eukaryota</taxon>
        <taxon>Viridiplantae</taxon>
        <taxon>Streptophyta</taxon>
        <taxon>Embryophyta</taxon>
        <taxon>Tracheophyta</taxon>
        <taxon>Spermatophyta</taxon>
        <taxon>Magnoliopsida</taxon>
        <taxon>Liliopsida</taxon>
        <taxon>Araceae</taxon>
        <taxon>Lemnoideae</taxon>
        <taxon>Spirodela</taxon>
    </lineage>
</organism>
<gene>
    <name evidence="1" type="ORF">SI8410_02003487</name>
</gene>
<evidence type="ECO:0000313" key="2">
    <source>
        <dbReference type="Proteomes" id="UP000663760"/>
    </source>
</evidence>
<dbReference type="EMBL" id="LR746265">
    <property type="protein sequence ID" value="CAA7392351.1"/>
    <property type="molecule type" value="Genomic_DNA"/>
</dbReference>
<dbReference type="Proteomes" id="UP000663760">
    <property type="component" value="Chromosome 2"/>
</dbReference>
<keyword evidence="2" id="KW-1185">Reference proteome</keyword>
<proteinExistence type="predicted"/>
<protein>
    <submittedName>
        <fullName evidence="1">Uncharacterized protein</fullName>
    </submittedName>
</protein>